<sequence>MRIEVFGIWKGWTDLEVLGSEVELIEVLERRQSFWRIESYSTIAWAASMSKGVREDVEYGYKAKSTAGMVFNFFSGLGDVAFAYAGHNVVLEIQATIPSTPEKPSKGPMWKGVIVAYIVVALSWLIATANIFVVIHVIGSYQIYAMPVFEMMETLLVKKLNFRPTTILRFCVRSFYVAATMFLGMTFPIFGGLLAFFGGFAFAPTTYFLPCIIWLAIYKPKKYGLSWWANWVCIAIGIFLMVLSPIGELRTIVIQAKEYQFYS</sequence>
<evidence type="ECO:0000256" key="2">
    <source>
        <dbReference type="ARBA" id="ARBA00022448"/>
    </source>
</evidence>
<organism evidence="9 10">
    <name type="scientific">Brassica campestris</name>
    <name type="common">Field mustard</name>
    <dbReference type="NCBI Taxonomy" id="3711"/>
    <lineage>
        <taxon>Eukaryota</taxon>
        <taxon>Viridiplantae</taxon>
        <taxon>Streptophyta</taxon>
        <taxon>Embryophyta</taxon>
        <taxon>Tracheophyta</taxon>
        <taxon>Spermatophyta</taxon>
        <taxon>Magnoliopsida</taxon>
        <taxon>eudicotyledons</taxon>
        <taxon>Gunneridae</taxon>
        <taxon>Pentapetalae</taxon>
        <taxon>rosids</taxon>
        <taxon>malvids</taxon>
        <taxon>Brassicales</taxon>
        <taxon>Brassicaceae</taxon>
        <taxon>Brassiceae</taxon>
        <taxon>Brassica</taxon>
    </lineage>
</organism>
<feature type="transmembrane region" description="Helical" evidence="7">
    <location>
        <begin position="170"/>
        <end position="190"/>
    </location>
</feature>
<keyword evidence="10" id="KW-1185">Reference proteome</keyword>
<comment type="subcellular location">
    <subcellularLocation>
        <location evidence="1">Membrane</location>
    </subcellularLocation>
</comment>
<proteinExistence type="predicted"/>
<feature type="transmembrane region" description="Helical" evidence="7">
    <location>
        <begin position="113"/>
        <end position="135"/>
    </location>
</feature>
<feature type="transmembrane region" description="Helical" evidence="7">
    <location>
        <begin position="225"/>
        <end position="243"/>
    </location>
</feature>
<dbReference type="EnsemblPlants" id="Bra021316.1">
    <property type="protein sequence ID" value="Bra021316.1-P"/>
    <property type="gene ID" value="Bra021316"/>
</dbReference>
<evidence type="ECO:0000256" key="7">
    <source>
        <dbReference type="SAM" id="Phobius"/>
    </source>
</evidence>
<keyword evidence="4" id="KW-0029">Amino-acid transport</keyword>
<protein>
    <recommendedName>
        <fullName evidence="8">Amino acid transporter transmembrane domain-containing protein</fullName>
    </recommendedName>
</protein>
<feature type="transmembrane region" description="Helical" evidence="7">
    <location>
        <begin position="196"/>
        <end position="218"/>
    </location>
</feature>
<reference evidence="9" key="3">
    <citation type="submission" date="2023-03" db="UniProtKB">
        <authorList>
            <consortium name="EnsemblPlants"/>
        </authorList>
    </citation>
    <scope>IDENTIFICATION</scope>
    <source>
        <strain evidence="9">cv. Chiifu-401-42</strain>
    </source>
</reference>
<dbReference type="STRING" id="51351.M4DXS0"/>
<accession>M4DXS0</accession>
<dbReference type="AlphaFoldDB" id="M4DXS0"/>
<evidence type="ECO:0000313" key="9">
    <source>
        <dbReference type="EnsemblPlants" id="Bra021316.1-P"/>
    </source>
</evidence>
<dbReference type="GO" id="GO:0015172">
    <property type="term" value="F:acidic amino acid transmembrane transporter activity"/>
    <property type="evidence" value="ECO:0000318"/>
    <property type="project" value="GO_Central"/>
</dbReference>
<evidence type="ECO:0000256" key="5">
    <source>
        <dbReference type="ARBA" id="ARBA00022989"/>
    </source>
</evidence>
<feature type="domain" description="Amino acid transporter transmembrane" evidence="8">
    <location>
        <begin position="124"/>
        <end position="246"/>
    </location>
</feature>
<evidence type="ECO:0000259" key="8">
    <source>
        <dbReference type="Pfam" id="PF01490"/>
    </source>
</evidence>
<reference evidence="9 10" key="1">
    <citation type="journal article" date="2011" name="Nat. Genet.">
        <title>The genome of the mesopolyploid crop species Brassica rapa.</title>
        <authorList>
            <consortium name="Brassica rapa Genome Sequencing Project Consortium"/>
            <person name="Wang X."/>
            <person name="Wang H."/>
            <person name="Wang J."/>
            <person name="Sun R."/>
            <person name="Wu J."/>
            <person name="Liu S."/>
            <person name="Bai Y."/>
            <person name="Mun J.H."/>
            <person name="Bancroft I."/>
            <person name="Cheng F."/>
            <person name="Huang S."/>
            <person name="Li X."/>
            <person name="Hua W."/>
            <person name="Wang J."/>
            <person name="Wang X."/>
            <person name="Freeling M."/>
            <person name="Pires J.C."/>
            <person name="Paterson A.H."/>
            <person name="Chalhoub B."/>
            <person name="Wang B."/>
            <person name="Hayward A."/>
            <person name="Sharpe A.G."/>
            <person name="Park B.S."/>
            <person name="Weisshaar B."/>
            <person name="Liu B."/>
            <person name="Li B."/>
            <person name="Liu B."/>
            <person name="Tong C."/>
            <person name="Song C."/>
            <person name="Duran C."/>
            <person name="Peng C."/>
            <person name="Geng C."/>
            <person name="Koh C."/>
            <person name="Lin C."/>
            <person name="Edwards D."/>
            <person name="Mu D."/>
            <person name="Shen D."/>
            <person name="Soumpourou E."/>
            <person name="Li F."/>
            <person name="Fraser F."/>
            <person name="Conant G."/>
            <person name="Lassalle G."/>
            <person name="King G.J."/>
            <person name="Bonnema G."/>
            <person name="Tang H."/>
            <person name="Wang H."/>
            <person name="Belcram H."/>
            <person name="Zhou H."/>
            <person name="Hirakawa H."/>
            <person name="Abe H."/>
            <person name="Guo H."/>
            <person name="Wang H."/>
            <person name="Jin H."/>
            <person name="Parkin I.A."/>
            <person name="Batley J."/>
            <person name="Kim J.S."/>
            <person name="Just J."/>
            <person name="Li J."/>
            <person name="Xu J."/>
            <person name="Deng J."/>
            <person name="Kim J.A."/>
            <person name="Li J."/>
            <person name="Yu J."/>
            <person name="Meng J."/>
            <person name="Wang J."/>
            <person name="Min J."/>
            <person name="Poulain J."/>
            <person name="Wang J."/>
            <person name="Hatakeyama K."/>
            <person name="Wu K."/>
            <person name="Wang L."/>
            <person name="Fang L."/>
            <person name="Trick M."/>
            <person name="Links M.G."/>
            <person name="Zhao M."/>
            <person name="Jin M."/>
            <person name="Ramchiary N."/>
            <person name="Drou N."/>
            <person name="Berkman P.J."/>
            <person name="Cai Q."/>
            <person name="Huang Q."/>
            <person name="Li R."/>
            <person name="Tabata S."/>
            <person name="Cheng S."/>
            <person name="Zhang S."/>
            <person name="Zhang S."/>
            <person name="Huang S."/>
            <person name="Sato S."/>
            <person name="Sun S."/>
            <person name="Kwon S.J."/>
            <person name="Choi S.R."/>
            <person name="Lee T.H."/>
            <person name="Fan W."/>
            <person name="Zhao X."/>
            <person name="Tan X."/>
            <person name="Xu X."/>
            <person name="Wang Y."/>
            <person name="Qiu Y."/>
            <person name="Yin Y."/>
            <person name="Li Y."/>
            <person name="Du Y."/>
            <person name="Liao Y."/>
            <person name="Lim Y."/>
            <person name="Narusaka Y."/>
            <person name="Wang Y."/>
            <person name="Wang Z."/>
            <person name="Li Z."/>
            <person name="Wang Z."/>
            <person name="Xiong Z."/>
            <person name="Zhang Z."/>
        </authorList>
    </citation>
    <scope>NUCLEOTIDE SEQUENCE [LARGE SCALE GENOMIC DNA]</scope>
    <source>
        <strain evidence="9 10">cv. Chiifu-401-42</strain>
    </source>
</reference>
<dbReference type="Pfam" id="PF01490">
    <property type="entry name" value="Aa_trans"/>
    <property type="match status" value="2"/>
</dbReference>
<keyword evidence="2" id="KW-0813">Transport</keyword>
<dbReference type="eggNOG" id="KOG1303">
    <property type="taxonomic scope" value="Eukaryota"/>
</dbReference>
<dbReference type="InterPro" id="IPR013057">
    <property type="entry name" value="AA_transpt_TM"/>
</dbReference>
<dbReference type="Gramene" id="Bra021316.1">
    <property type="protein sequence ID" value="Bra021316.1-P"/>
    <property type="gene ID" value="Bra021316"/>
</dbReference>
<reference evidence="9 10" key="2">
    <citation type="journal article" date="2018" name="Hortic Res">
        <title>Improved Brassica rapa reference genome by single-molecule sequencing and chromosome conformation capture technologies.</title>
        <authorList>
            <person name="Zhang L."/>
            <person name="Cai X."/>
            <person name="Wu J."/>
            <person name="Liu M."/>
            <person name="Grob S."/>
            <person name="Cheng F."/>
            <person name="Liang J."/>
            <person name="Cai C."/>
            <person name="Liu Z."/>
            <person name="Liu B."/>
            <person name="Wang F."/>
            <person name="Li S."/>
            <person name="Liu F."/>
            <person name="Li X."/>
            <person name="Cheng L."/>
            <person name="Yang W."/>
            <person name="Li M.H."/>
            <person name="Grossniklaus U."/>
            <person name="Zheng H."/>
            <person name="Wang X."/>
        </authorList>
    </citation>
    <scope>NUCLEOTIDE SEQUENCE [LARGE SCALE GENOMIC DNA]</scope>
    <source>
        <strain evidence="9 10">cv. Chiifu-401-42</strain>
    </source>
</reference>
<name>M4DXS0_BRACM</name>
<keyword evidence="3 7" id="KW-0812">Transmembrane</keyword>
<evidence type="ECO:0000256" key="3">
    <source>
        <dbReference type="ARBA" id="ARBA00022692"/>
    </source>
</evidence>
<dbReference type="Proteomes" id="UP000011750">
    <property type="component" value="Chromosome A01"/>
</dbReference>
<feature type="domain" description="Amino acid transporter transmembrane" evidence="8">
    <location>
        <begin position="40"/>
        <end position="121"/>
    </location>
</feature>
<dbReference type="PANTHER" id="PTHR48017">
    <property type="entry name" value="OS05G0424000 PROTEIN-RELATED"/>
    <property type="match status" value="1"/>
</dbReference>
<evidence type="ECO:0000313" key="10">
    <source>
        <dbReference type="Proteomes" id="UP000011750"/>
    </source>
</evidence>
<dbReference type="GO" id="GO:0016020">
    <property type="term" value="C:membrane"/>
    <property type="evidence" value="ECO:0000318"/>
    <property type="project" value="GO_Central"/>
</dbReference>
<keyword evidence="5 7" id="KW-1133">Transmembrane helix</keyword>
<evidence type="ECO:0000256" key="1">
    <source>
        <dbReference type="ARBA" id="ARBA00004370"/>
    </source>
</evidence>
<evidence type="ECO:0000256" key="6">
    <source>
        <dbReference type="ARBA" id="ARBA00023136"/>
    </source>
</evidence>
<dbReference type="OMA" id="FWRIESY"/>
<evidence type="ECO:0000256" key="4">
    <source>
        <dbReference type="ARBA" id="ARBA00022970"/>
    </source>
</evidence>
<dbReference type="GO" id="GO:0003333">
    <property type="term" value="P:amino acid transmembrane transport"/>
    <property type="evidence" value="ECO:0000318"/>
    <property type="project" value="GO_Central"/>
</dbReference>
<dbReference type="HOGENOM" id="CLU_1059051_0_0_1"/>
<keyword evidence="6 7" id="KW-0472">Membrane</keyword>
<dbReference type="InParanoid" id="M4DXS0"/>